<dbReference type="AlphaFoldDB" id="A0AAP0LJ85"/>
<comment type="caution">
    <text evidence="1">The sequence shown here is derived from an EMBL/GenBank/DDBJ whole genome shotgun (WGS) entry which is preliminary data.</text>
</comment>
<dbReference type="Proteomes" id="UP001428341">
    <property type="component" value="Unassembled WGS sequence"/>
</dbReference>
<keyword evidence="2" id="KW-1185">Reference proteome</keyword>
<organism evidence="1 2">
    <name type="scientific">Citrus x changshan-huyou</name>
    <dbReference type="NCBI Taxonomy" id="2935761"/>
    <lineage>
        <taxon>Eukaryota</taxon>
        <taxon>Viridiplantae</taxon>
        <taxon>Streptophyta</taxon>
        <taxon>Embryophyta</taxon>
        <taxon>Tracheophyta</taxon>
        <taxon>Spermatophyta</taxon>
        <taxon>Magnoliopsida</taxon>
        <taxon>eudicotyledons</taxon>
        <taxon>Gunneridae</taxon>
        <taxon>Pentapetalae</taxon>
        <taxon>rosids</taxon>
        <taxon>malvids</taxon>
        <taxon>Sapindales</taxon>
        <taxon>Rutaceae</taxon>
        <taxon>Aurantioideae</taxon>
        <taxon>Citrus</taxon>
    </lineage>
</organism>
<evidence type="ECO:0000313" key="2">
    <source>
        <dbReference type="Proteomes" id="UP001428341"/>
    </source>
</evidence>
<proteinExistence type="predicted"/>
<sequence>MGSNFEEDEEDTEGATDAFKGTTLEDVMADAEGVVDAFVDTDMDALKSNNANKGVNMGDLKVVSDCSDLLLNYYHFTTLEKLKKEIGKGSLKSNKKKQHTLHNHWESFLELAVYTGLEDKNNDKVDGIEHKLKIICANPVFRLAIRDGFFHGKNYKSSSDYEFGSGNRSNELGMETFFVEDANIDNIEENDEMYDILHDIYGPQIHAQQSNLGNDTVSPNMEDGEIDGIATLLSEAKKMLFLGAMLFLLKFIMKLLHIKDCYSNGCYSNGYNTTLF</sequence>
<gene>
    <name evidence="1" type="ORF">WN944_027037</name>
</gene>
<reference evidence="1 2" key="1">
    <citation type="submission" date="2024-05" db="EMBL/GenBank/DDBJ databases">
        <title>Haplotype-resolved chromosome-level genome assembly of Huyou (Citrus changshanensis).</title>
        <authorList>
            <person name="Miao C."/>
            <person name="Chen W."/>
            <person name="Wu Y."/>
            <person name="Wang L."/>
            <person name="Zhao S."/>
            <person name="Grierson D."/>
            <person name="Xu C."/>
            <person name="Chen K."/>
        </authorList>
    </citation>
    <scope>NUCLEOTIDE SEQUENCE [LARGE SCALE GENOMIC DNA]</scope>
    <source>
        <strain evidence="1">01-14</strain>
        <tissue evidence="1">Leaf</tissue>
    </source>
</reference>
<dbReference type="EMBL" id="JBCGBO010000025">
    <property type="protein sequence ID" value="KAK9175032.1"/>
    <property type="molecule type" value="Genomic_DNA"/>
</dbReference>
<protein>
    <submittedName>
        <fullName evidence="1">Uncharacterized protein</fullName>
    </submittedName>
</protein>
<name>A0AAP0LJ85_9ROSI</name>
<accession>A0AAP0LJ85</accession>
<evidence type="ECO:0000313" key="1">
    <source>
        <dbReference type="EMBL" id="KAK9175032.1"/>
    </source>
</evidence>